<evidence type="ECO:0008006" key="2">
    <source>
        <dbReference type="Google" id="ProtNLM"/>
    </source>
</evidence>
<sequence length="293" mass="33443">MMTGSAFSSQILRGPGRTYSPNLDLDGKQNFTRHVFIDRDGSIKEVVRLNVLDDRHREEIVAFQFARQYAEIHYRDQSEQPQFYIVGRDCPWDFEYVMHDGTTFFLEICRMADRGLLKAIRAENEFATLMGKGTVRGYEVLKLEKSFPGSVPKHILEEIGGKAGKQKLFTLHEEQNSGPRLFMRPPINPHLDLEAGIRNAIQKKAAKRHTGKDRTILVIDNLTTHSEPDEMFDAAAKLSDFLEAVPFPSIWIYTGYYSDNNGFDCEYSLTPIKLTDAEWQHFGRSEATSPSAD</sequence>
<dbReference type="EMBL" id="CP159253">
    <property type="protein sequence ID" value="XCG50512.1"/>
    <property type="molecule type" value="Genomic_DNA"/>
</dbReference>
<name>A0AAU8CU97_9HYPH</name>
<evidence type="ECO:0000313" key="1">
    <source>
        <dbReference type="EMBL" id="XCG50512.1"/>
    </source>
</evidence>
<reference evidence="1" key="1">
    <citation type="submission" date="2024-06" db="EMBL/GenBank/DDBJ databases">
        <title>Mesorhizobium karijinii sp. nov., a symbiont of the iconic Swainsona formosa from arid Australia.</title>
        <authorList>
            <person name="Hill Y.J."/>
            <person name="Watkin E.L.J."/>
            <person name="O'Hara G.W."/>
            <person name="Terpolilli J."/>
            <person name="Tye M.L."/>
            <person name="Kohlmeier M.G."/>
        </authorList>
    </citation>
    <scope>NUCLEOTIDE SEQUENCE</scope>
    <source>
        <strain evidence="1">WSM2240</strain>
    </source>
</reference>
<dbReference type="AlphaFoldDB" id="A0AAU8CU97"/>
<proteinExistence type="predicted"/>
<gene>
    <name evidence="1" type="ORF">ABVK50_08575</name>
</gene>
<organism evidence="1">
    <name type="scientific">Mesorhizobium sp. WSM2240</name>
    <dbReference type="NCBI Taxonomy" id="3228851"/>
    <lineage>
        <taxon>Bacteria</taxon>
        <taxon>Pseudomonadati</taxon>
        <taxon>Pseudomonadota</taxon>
        <taxon>Alphaproteobacteria</taxon>
        <taxon>Hyphomicrobiales</taxon>
        <taxon>Phyllobacteriaceae</taxon>
        <taxon>Mesorhizobium</taxon>
    </lineage>
</organism>
<accession>A0AAU8CU97</accession>
<protein>
    <recommendedName>
        <fullName evidence="2">Tc1-like transposase DDE domain-containing protein</fullName>
    </recommendedName>
</protein>